<protein>
    <submittedName>
        <fullName evidence="7">C4-dicarboxylate ABC transporter</fullName>
    </submittedName>
</protein>
<keyword evidence="5 6" id="KW-0472">Membrane</keyword>
<dbReference type="PANTHER" id="PTHR43652">
    <property type="entry name" value="BASIC AMINO ACID ANTIPORTER YFCC-RELATED"/>
    <property type="match status" value="1"/>
</dbReference>
<evidence type="ECO:0000313" key="7">
    <source>
        <dbReference type="EMBL" id="KMW70719.1"/>
    </source>
</evidence>
<accession>A0A0J9HNG3</accession>
<comment type="caution">
    <text evidence="7">The sequence shown here is derived from an EMBL/GenBank/DDBJ whole genome shotgun (WGS) entry which is preliminary data.</text>
</comment>
<evidence type="ECO:0000256" key="6">
    <source>
        <dbReference type="SAM" id="Phobius"/>
    </source>
</evidence>
<evidence type="ECO:0000256" key="2">
    <source>
        <dbReference type="ARBA" id="ARBA00022475"/>
    </source>
</evidence>
<dbReference type="PANTHER" id="PTHR43652:SF2">
    <property type="entry name" value="BASIC AMINO ACID ANTIPORTER YFCC-RELATED"/>
    <property type="match status" value="1"/>
</dbReference>
<reference evidence="7 8" key="1">
    <citation type="submission" date="2015-06" db="EMBL/GenBank/DDBJ databases">
        <title>Draft genome assembly of filamentous brackish cyanobacterium Limnoraphis robusta strain CS-951.</title>
        <authorList>
            <person name="Willis A."/>
            <person name="Parks M."/>
            <person name="Burford M.A."/>
        </authorList>
    </citation>
    <scope>NUCLEOTIDE SEQUENCE [LARGE SCALE GENOMIC DNA]</scope>
    <source>
        <strain evidence="7 8">CS-951</strain>
    </source>
</reference>
<organism evidence="7 8">
    <name type="scientific">Limnoraphis robusta CS-951</name>
    <dbReference type="NCBI Taxonomy" id="1637645"/>
    <lineage>
        <taxon>Bacteria</taxon>
        <taxon>Bacillati</taxon>
        <taxon>Cyanobacteriota</taxon>
        <taxon>Cyanophyceae</taxon>
        <taxon>Oscillatoriophycideae</taxon>
        <taxon>Oscillatoriales</taxon>
        <taxon>Sirenicapillariaceae</taxon>
        <taxon>Limnoraphis</taxon>
    </lineage>
</organism>
<proteinExistence type="predicted"/>
<dbReference type="AlphaFoldDB" id="A0A0J9HNG3"/>
<dbReference type="Pfam" id="PF03606">
    <property type="entry name" value="DcuC"/>
    <property type="match status" value="1"/>
</dbReference>
<evidence type="ECO:0000256" key="3">
    <source>
        <dbReference type="ARBA" id="ARBA00022692"/>
    </source>
</evidence>
<sequence length="153" mass="16714">GAKEMMMACLIVGFCKGILIVATEGKIIDTILFQITQTVESLPTVISVQAMFWFQAILNFFVPSGSGQAALTMPIMAPLSDLLGISRQTAVLAFQMGDGLNNLIIPTSGVTMGVLSIAKIPYEIWLRWIMPLMVYLFLGAMFFLFVAVKIGWS</sequence>
<evidence type="ECO:0000313" key="8">
    <source>
        <dbReference type="Proteomes" id="UP000033607"/>
    </source>
</evidence>
<keyword evidence="2" id="KW-1003">Cell membrane</keyword>
<evidence type="ECO:0000256" key="4">
    <source>
        <dbReference type="ARBA" id="ARBA00022989"/>
    </source>
</evidence>
<comment type="subcellular location">
    <subcellularLocation>
        <location evidence="1">Cell membrane</location>
        <topology evidence="1">Multi-pass membrane protein</topology>
    </subcellularLocation>
</comment>
<dbReference type="InterPro" id="IPR051679">
    <property type="entry name" value="DASS-Related_Transporters"/>
</dbReference>
<dbReference type="EMBL" id="LATL02000073">
    <property type="protein sequence ID" value="KMW70719.1"/>
    <property type="molecule type" value="Genomic_DNA"/>
</dbReference>
<dbReference type="PATRIC" id="fig|1637645.4.peg.1441"/>
<feature type="non-terminal residue" evidence="7">
    <location>
        <position position="1"/>
    </location>
</feature>
<dbReference type="OrthoDB" id="255482at2"/>
<dbReference type="RefSeq" id="WP_049558469.1">
    <property type="nucleotide sequence ID" value="NZ_LATL02000073.1"/>
</dbReference>
<dbReference type="Proteomes" id="UP000033607">
    <property type="component" value="Unassembled WGS sequence"/>
</dbReference>
<keyword evidence="4 6" id="KW-1133">Transmembrane helix</keyword>
<name>A0A0J9HNG3_9CYAN</name>
<keyword evidence="3 6" id="KW-0812">Transmembrane</keyword>
<dbReference type="GO" id="GO:0005886">
    <property type="term" value="C:plasma membrane"/>
    <property type="evidence" value="ECO:0007669"/>
    <property type="project" value="UniProtKB-SubCell"/>
</dbReference>
<feature type="transmembrane region" description="Helical" evidence="6">
    <location>
        <begin position="103"/>
        <end position="122"/>
    </location>
</feature>
<feature type="transmembrane region" description="Helical" evidence="6">
    <location>
        <begin position="128"/>
        <end position="148"/>
    </location>
</feature>
<gene>
    <name evidence="7" type="ORF">WN50_33135</name>
</gene>
<dbReference type="InterPro" id="IPR018385">
    <property type="entry name" value="C4_dicarb_anaerob_car-like"/>
</dbReference>
<evidence type="ECO:0000256" key="5">
    <source>
        <dbReference type="ARBA" id="ARBA00023136"/>
    </source>
</evidence>
<evidence type="ECO:0000256" key="1">
    <source>
        <dbReference type="ARBA" id="ARBA00004651"/>
    </source>
</evidence>